<accession>A0A8J7MKI2</accession>
<gene>
    <name evidence="1" type="ORF">JIN82_16185</name>
</gene>
<comment type="caution">
    <text evidence="1">The sequence shown here is derived from an EMBL/GenBank/DDBJ whole genome shotgun (WGS) entry which is preliminary data.</text>
</comment>
<dbReference type="RefSeq" id="WP_200312713.1">
    <property type="nucleotide sequence ID" value="NZ_JAENIM010000047.1"/>
</dbReference>
<proteinExistence type="predicted"/>
<dbReference type="InterPro" id="IPR013424">
    <property type="entry name" value="Ice-binding_C"/>
</dbReference>
<name>A0A8J7MKI2_9BACT</name>
<reference evidence="1" key="1">
    <citation type="submission" date="2021-01" db="EMBL/GenBank/DDBJ databases">
        <title>Modified the classification status of verrucomicrobia.</title>
        <authorList>
            <person name="Feng X."/>
        </authorList>
    </citation>
    <scope>NUCLEOTIDE SEQUENCE</scope>
    <source>
        <strain evidence="1">_KCTC 22039</strain>
    </source>
</reference>
<dbReference type="EMBL" id="JAENIM010000047">
    <property type="protein sequence ID" value="MBK1792703.1"/>
    <property type="molecule type" value="Genomic_DNA"/>
</dbReference>
<organism evidence="1 2">
    <name type="scientific">Persicirhabdus sediminis</name>
    <dbReference type="NCBI Taxonomy" id="454144"/>
    <lineage>
        <taxon>Bacteria</taxon>
        <taxon>Pseudomonadati</taxon>
        <taxon>Verrucomicrobiota</taxon>
        <taxon>Verrucomicrobiia</taxon>
        <taxon>Verrucomicrobiales</taxon>
        <taxon>Verrucomicrobiaceae</taxon>
        <taxon>Persicirhabdus</taxon>
    </lineage>
</organism>
<keyword evidence="2" id="KW-1185">Reference proteome</keyword>
<dbReference type="Proteomes" id="UP000624703">
    <property type="component" value="Unassembled WGS sequence"/>
</dbReference>
<protein>
    <submittedName>
        <fullName evidence="1">PEP-CTERM sorting domain-containing protein</fullName>
    </submittedName>
</protein>
<dbReference type="AlphaFoldDB" id="A0A8J7MKI2"/>
<evidence type="ECO:0000313" key="2">
    <source>
        <dbReference type="Proteomes" id="UP000624703"/>
    </source>
</evidence>
<sequence length="392" mass="41022">MKLFCDFVAGSYAKISETITSKHTMKNRIPIILTTILAATTACHAVDLFPDFNGTDPGFGTAPSDLDWATDIWTADATGVAAPSAWIDGSDAVIDQKISRIVNTGGASANSLTMSNQAAVVKIRSALTLTGAGVNLTTDSNIQLENTGNLSGNITIDANGGSLIYHSAGFTSGTTIDYNNLLSMKLNNSTNVNEFEGGTHIMRGQLFEFNTAKDFSTAAPNVFSGNGSFGDSSTAANDDRFAYMAVTFAPGADGSSGIGSFTGDLSTDGGKTGTFFLQGNNMFDIHRDAGGVLTQDMLDLTLGNIEFGGSLTVSLLGGSEALQEDDSFNLFNGTFSGAFDSVILPDLADDLAWDNKLDVDGTITVVAVPEPSSISLVGLFGMAYIFRRRKTA</sequence>
<evidence type="ECO:0000313" key="1">
    <source>
        <dbReference type="EMBL" id="MBK1792703.1"/>
    </source>
</evidence>
<dbReference type="NCBIfam" id="TIGR02595">
    <property type="entry name" value="PEP_CTERM"/>
    <property type="match status" value="1"/>
</dbReference>